<evidence type="ECO:0000256" key="2">
    <source>
        <dbReference type="ARBA" id="ARBA00022840"/>
    </source>
</evidence>
<feature type="transmembrane region" description="Helical" evidence="3">
    <location>
        <begin position="111"/>
        <end position="133"/>
    </location>
</feature>
<dbReference type="EMBL" id="JACAZI010000008">
    <property type="protein sequence ID" value="KAF7353884.1"/>
    <property type="molecule type" value="Genomic_DNA"/>
</dbReference>
<evidence type="ECO:0000259" key="4">
    <source>
        <dbReference type="PROSITE" id="PS50893"/>
    </source>
</evidence>
<dbReference type="GO" id="GO:0005524">
    <property type="term" value="F:ATP binding"/>
    <property type="evidence" value="ECO:0007669"/>
    <property type="project" value="UniProtKB-KW"/>
</dbReference>
<evidence type="ECO:0000256" key="1">
    <source>
        <dbReference type="ARBA" id="ARBA00022741"/>
    </source>
</evidence>
<dbReference type="GO" id="GO:0034040">
    <property type="term" value="F:ATPase-coupled lipid transmembrane transporter activity"/>
    <property type="evidence" value="ECO:0007669"/>
    <property type="project" value="TreeGrafter"/>
</dbReference>
<gene>
    <name evidence="5" type="ORF">MVEN_01074300</name>
</gene>
<dbReference type="InterPro" id="IPR003439">
    <property type="entry name" value="ABC_transporter-like_ATP-bd"/>
</dbReference>
<dbReference type="PANTHER" id="PTHR24221:SF646">
    <property type="entry name" value="HAEMOLYSIN SECRETION ATP-BINDING PROTEIN"/>
    <property type="match status" value="1"/>
</dbReference>
<dbReference type="Gene3D" id="3.40.50.300">
    <property type="entry name" value="P-loop containing nucleotide triphosphate hydrolases"/>
    <property type="match status" value="1"/>
</dbReference>
<feature type="domain" description="ABC transporter" evidence="4">
    <location>
        <begin position="401"/>
        <end position="672"/>
    </location>
</feature>
<feature type="transmembrane region" description="Helical" evidence="3">
    <location>
        <begin position="62"/>
        <end position="91"/>
    </location>
</feature>
<evidence type="ECO:0000256" key="3">
    <source>
        <dbReference type="SAM" id="Phobius"/>
    </source>
</evidence>
<comment type="caution">
    <text evidence="5">The sequence shown here is derived from an EMBL/GenBank/DDBJ whole genome shotgun (WGS) entry which is preliminary data.</text>
</comment>
<dbReference type="OrthoDB" id="6500128at2759"/>
<dbReference type="InterPro" id="IPR027417">
    <property type="entry name" value="P-loop_NTPase"/>
</dbReference>
<dbReference type="GO" id="GO:0016887">
    <property type="term" value="F:ATP hydrolysis activity"/>
    <property type="evidence" value="ECO:0007669"/>
    <property type="project" value="InterPro"/>
</dbReference>
<sequence length="683" mass="77423">MNRDFKDTKNINRDPDLLDPSLEVVQLGVWRVFLTKQASWFKARCRRWRILISTVKRLTIDFYTLAPILFPSLCLSTLFVRVAPVILWHLFNRCLFMIEIGLTRGEFDTVAIINAVVARVVFAAVVAVISYWSRKAEFIVQTRIIQHFEAIVFEWKSRVDLSTSEAHPEHDEEDVIAGHDVWYAYRDLVVGVGRTLSIISQLFYVSTLTHTGKEALIYAILFLMRPLAKDLLEPSLWDRVWIATSSEPNFNRMASLKSIVSEPEYRQEINSNGDIKEYLCQEYLKARNFLRDVSASYPAAQYSNRERVDLAVLSELLGDLHMFYCFASAILNPSKLMVSKIAMLPRAGDLVTTELDALWVDLRDSETNLASVQRVYDLVHADNTRKDGKFDIPSSDMGMSLAMRNVSFSYPNKKPNEGALHDISCTIKPGQLVVIVGENGSGKSTLLKLFTRLYDCTSGEVSVDGTDIRDYKFGSLRSATAMLTQDHRLFPLSLSENIGVGNPEAASDMCLIQESARKGGADEFICDKLAEKYDTVLEPMATNLTSHLFYTVDDTPLNRIYNNFGKKTQISGGERQRLVASRAFMRLTTGKVRLIVADEPSSNLDPKGESELFNNLIDERQGKTMIFVTHRFGFLTEHADLILCMKKGRLVEQGTHDELMTMGEDGEYFKLYDLQARVFKSDI</sequence>
<dbReference type="SMART" id="SM00382">
    <property type="entry name" value="AAA"/>
    <property type="match status" value="1"/>
</dbReference>
<dbReference type="Pfam" id="PF00005">
    <property type="entry name" value="ABC_tran"/>
    <property type="match status" value="1"/>
</dbReference>
<evidence type="ECO:0000313" key="5">
    <source>
        <dbReference type="EMBL" id="KAF7353884.1"/>
    </source>
</evidence>
<dbReference type="Proteomes" id="UP000620124">
    <property type="component" value="Unassembled WGS sequence"/>
</dbReference>
<dbReference type="PROSITE" id="PS50893">
    <property type="entry name" value="ABC_TRANSPORTER_2"/>
    <property type="match status" value="1"/>
</dbReference>
<evidence type="ECO:0000313" key="6">
    <source>
        <dbReference type="Proteomes" id="UP000620124"/>
    </source>
</evidence>
<dbReference type="SUPFAM" id="SSF52540">
    <property type="entry name" value="P-loop containing nucleoside triphosphate hydrolases"/>
    <property type="match status" value="1"/>
</dbReference>
<proteinExistence type="predicted"/>
<reference evidence="5" key="1">
    <citation type="submission" date="2020-05" db="EMBL/GenBank/DDBJ databases">
        <title>Mycena genomes resolve the evolution of fungal bioluminescence.</title>
        <authorList>
            <person name="Tsai I.J."/>
        </authorList>
    </citation>
    <scope>NUCLEOTIDE SEQUENCE</scope>
    <source>
        <strain evidence="5">CCC161011</strain>
    </source>
</reference>
<keyword evidence="6" id="KW-1185">Reference proteome</keyword>
<dbReference type="InterPro" id="IPR003593">
    <property type="entry name" value="AAA+_ATPase"/>
</dbReference>
<dbReference type="PANTHER" id="PTHR24221">
    <property type="entry name" value="ATP-BINDING CASSETTE SUB-FAMILY B"/>
    <property type="match status" value="1"/>
</dbReference>
<protein>
    <submittedName>
        <fullName evidence="5">ABC transporter protein</fullName>
    </submittedName>
</protein>
<name>A0A8H6Y8Q3_9AGAR</name>
<keyword evidence="3" id="KW-0472">Membrane</keyword>
<accession>A0A8H6Y8Q3</accession>
<keyword evidence="2" id="KW-0067">ATP-binding</keyword>
<organism evidence="5 6">
    <name type="scientific">Mycena venus</name>
    <dbReference type="NCBI Taxonomy" id="2733690"/>
    <lineage>
        <taxon>Eukaryota</taxon>
        <taxon>Fungi</taxon>
        <taxon>Dikarya</taxon>
        <taxon>Basidiomycota</taxon>
        <taxon>Agaricomycotina</taxon>
        <taxon>Agaricomycetes</taxon>
        <taxon>Agaricomycetidae</taxon>
        <taxon>Agaricales</taxon>
        <taxon>Marasmiineae</taxon>
        <taxon>Mycenaceae</taxon>
        <taxon>Mycena</taxon>
    </lineage>
</organism>
<keyword evidence="3" id="KW-1133">Transmembrane helix</keyword>
<keyword evidence="3" id="KW-0812">Transmembrane</keyword>
<keyword evidence="1" id="KW-0547">Nucleotide-binding</keyword>
<dbReference type="AlphaFoldDB" id="A0A8H6Y8Q3"/>
<dbReference type="InterPro" id="IPR039421">
    <property type="entry name" value="Type_1_exporter"/>
</dbReference>